<reference evidence="2 3" key="1">
    <citation type="journal article" date="2015" name="Nature">
        <title>rRNA introns, odd ribosomes, and small enigmatic genomes across a large radiation of phyla.</title>
        <authorList>
            <person name="Brown C.T."/>
            <person name="Hug L.A."/>
            <person name="Thomas B.C."/>
            <person name="Sharon I."/>
            <person name="Castelle C.J."/>
            <person name="Singh A."/>
            <person name="Wilkins M.J."/>
            <person name="Williams K.H."/>
            <person name="Banfield J.F."/>
        </authorList>
    </citation>
    <scope>NUCLEOTIDE SEQUENCE [LARGE SCALE GENOMIC DNA]</scope>
</reference>
<dbReference type="Proteomes" id="UP000033869">
    <property type="component" value="Unassembled WGS sequence"/>
</dbReference>
<organism evidence="2 3">
    <name type="scientific">candidate division CPR2 bacterium GW2011_GWC1_41_48</name>
    <dbReference type="NCBI Taxonomy" id="1618344"/>
    <lineage>
        <taxon>Bacteria</taxon>
        <taxon>Bacteria division CPR2</taxon>
    </lineage>
</organism>
<evidence type="ECO:0000313" key="3">
    <source>
        <dbReference type="Proteomes" id="UP000033869"/>
    </source>
</evidence>
<protein>
    <recommendedName>
        <fullName evidence="4">Type II secretion system protein GspG C-terminal domain-containing protein</fullName>
    </recommendedName>
</protein>
<accession>A0A0G0W882</accession>
<evidence type="ECO:0000256" key="1">
    <source>
        <dbReference type="SAM" id="Phobius"/>
    </source>
</evidence>
<evidence type="ECO:0000313" key="2">
    <source>
        <dbReference type="EMBL" id="KKS09185.1"/>
    </source>
</evidence>
<proteinExistence type="predicted"/>
<evidence type="ECO:0008006" key="4">
    <source>
        <dbReference type="Google" id="ProtNLM"/>
    </source>
</evidence>
<comment type="caution">
    <text evidence="2">The sequence shown here is derived from an EMBL/GenBank/DDBJ whole genome shotgun (WGS) entry which is preliminary data.</text>
</comment>
<name>A0A0G0W882_UNCC2</name>
<keyword evidence="1" id="KW-0812">Transmembrane</keyword>
<feature type="transmembrane region" description="Helical" evidence="1">
    <location>
        <begin position="12"/>
        <end position="34"/>
    </location>
</feature>
<keyword evidence="1" id="KW-1133">Transmembrane helix</keyword>
<sequence>MNQKALKKKSNISEIIIVLIVLSTITALATGLIIKRNNQLNNDGKRKASILEIQKSLENYYGEEGMYPANLDMLIPNYLETKPPDIGDYPYEYMPTSNNITYKLKVKLERPNVEDDYVVDDSGMKYYQVESKQ</sequence>
<dbReference type="AlphaFoldDB" id="A0A0G0W882"/>
<gene>
    <name evidence="2" type="ORF">UU65_C0003G0240</name>
</gene>
<dbReference type="EMBL" id="LCBL01000003">
    <property type="protein sequence ID" value="KKS09185.1"/>
    <property type="molecule type" value="Genomic_DNA"/>
</dbReference>
<keyword evidence="1" id="KW-0472">Membrane</keyword>